<protein>
    <submittedName>
        <fullName evidence="8">Two-component system response regulator</fullName>
    </submittedName>
</protein>
<feature type="modified residue" description="4-aspartylphosphate" evidence="5">
    <location>
        <position position="63"/>
    </location>
</feature>
<dbReference type="GO" id="GO:0000160">
    <property type="term" value="P:phosphorelay signal transduction system"/>
    <property type="evidence" value="ECO:0007669"/>
    <property type="project" value="InterPro"/>
</dbReference>
<dbReference type="CDD" id="cd06170">
    <property type="entry name" value="LuxR_C_like"/>
    <property type="match status" value="1"/>
</dbReference>
<reference evidence="9" key="2">
    <citation type="submission" date="2018-03" db="EMBL/GenBank/DDBJ databases">
        <authorList>
            <person name="Derbyshire K."/>
            <person name="Gray T.A."/>
            <person name="Champion M."/>
        </authorList>
    </citation>
    <scope>NUCLEOTIDE SEQUENCE [LARGE SCALE GENOMIC DNA]</scope>
    <source>
        <strain evidence="9">MKD8</strain>
    </source>
</reference>
<dbReference type="PANTHER" id="PTHR43214">
    <property type="entry name" value="TWO-COMPONENT RESPONSE REGULATOR"/>
    <property type="match status" value="1"/>
</dbReference>
<evidence type="ECO:0000259" key="7">
    <source>
        <dbReference type="PROSITE" id="PS50110"/>
    </source>
</evidence>
<dbReference type="Pfam" id="PF00196">
    <property type="entry name" value="GerE"/>
    <property type="match status" value="1"/>
</dbReference>
<dbReference type="SUPFAM" id="SSF52172">
    <property type="entry name" value="CheY-like"/>
    <property type="match status" value="1"/>
</dbReference>
<keyword evidence="2" id="KW-0805">Transcription regulation</keyword>
<dbReference type="InterPro" id="IPR036388">
    <property type="entry name" value="WH-like_DNA-bd_sf"/>
</dbReference>
<name>A0A2U9PRI1_MYCSE</name>
<feature type="domain" description="Response regulatory" evidence="7">
    <location>
        <begin position="13"/>
        <end position="132"/>
    </location>
</feature>
<evidence type="ECO:0000256" key="4">
    <source>
        <dbReference type="ARBA" id="ARBA00023163"/>
    </source>
</evidence>
<feature type="domain" description="HTH luxR-type" evidence="6">
    <location>
        <begin position="154"/>
        <end position="225"/>
    </location>
</feature>
<dbReference type="PROSITE" id="PS00622">
    <property type="entry name" value="HTH_LUXR_1"/>
    <property type="match status" value="1"/>
</dbReference>
<dbReference type="Gene3D" id="3.40.50.2300">
    <property type="match status" value="1"/>
</dbReference>
<reference evidence="8 9" key="1">
    <citation type="journal article" date="2013" name="Genome Announc.">
        <title>Draft genome sequence of MKD8, a conjugal recipient Mycobacterium smegmatis strain.</title>
        <authorList>
            <person name="Gray T.A."/>
            <person name="Palumbo M.J."/>
            <person name="Derbyshire K.M."/>
        </authorList>
    </citation>
    <scope>NUCLEOTIDE SEQUENCE [LARGE SCALE GENOMIC DNA]</scope>
    <source>
        <strain evidence="8 9">MKD8</strain>
    </source>
</reference>
<dbReference type="Pfam" id="PF00072">
    <property type="entry name" value="Response_reg"/>
    <property type="match status" value="1"/>
</dbReference>
<gene>
    <name evidence="8" type="ORF">D806_034470</name>
</gene>
<proteinExistence type="predicted"/>
<organism evidence="8 9">
    <name type="scientific">Mycolicibacterium smegmatis (strain MKD8)</name>
    <name type="common">Mycobacterium smegmatis</name>
    <dbReference type="NCBI Taxonomy" id="1214915"/>
    <lineage>
        <taxon>Bacteria</taxon>
        <taxon>Bacillati</taxon>
        <taxon>Actinomycetota</taxon>
        <taxon>Actinomycetes</taxon>
        <taxon>Mycobacteriales</taxon>
        <taxon>Mycobacteriaceae</taxon>
        <taxon>Mycolicibacterium</taxon>
    </lineage>
</organism>
<evidence type="ECO:0000256" key="3">
    <source>
        <dbReference type="ARBA" id="ARBA00023125"/>
    </source>
</evidence>
<dbReference type="Proteomes" id="UP000011200">
    <property type="component" value="Chromosome"/>
</dbReference>
<dbReference type="PROSITE" id="PS50043">
    <property type="entry name" value="HTH_LUXR_2"/>
    <property type="match status" value="1"/>
</dbReference>
<dbReference type="PANTHER" id="PTHR43214:SF24">
    <property type="entry name" value="TRANSCRIPTIONAL REGULATORY PROTEIN NARL-RELATED"/>
    <property type="match status" value="1"/>
</dbReference>
<dbReference type="GO" id="GO:0006355">
    <property type="term" value="P:regulation of DNA-templated transcription"/>
    <property type="evidence" value="ECO:0007669"/>
    <property type="project" value="InterPro"/>
</dbReference>
<dbReference type="EMBL" id="CP027541">
    <property type="protein sequence ID" value="AWT54419.1"/>
    <property type="molecule type" value="Genomic_DNA"/>
</dbReference>
<dbReference type="InterPro" id="IPR058245">
    <property type="entry name" value="NreC/VraR/RcsB-like_REC"/>
</dbReference>
<dbReference type="PRINTS" id="PR00038">
    <property type="entry name" value="HTHLUXR"/>
</dbReference>
<dbReference type="AlphaFoldDB" id="A0A2U9PRI1"/>
<accession>A0A2U9PRI1</accession>
<evidence type="ECO:0000313" key="9">
    <source>
        <dbReference type="Proteomes" id="UP000011200"/>
    </source>
</evidence>
<dbReference type="InterPro" id="IPR000792">
    <property type="entry name" value="Tscrpt_reg_LuxR_C"/>
</dbReference>
<dbReference type="InterPro" id="IPR011006">
    <property type="entry name" value="CheY-like_superfamily"/>
</dbReference>
<evidence type="ECO:0000256" key="1">
    <source>
        <dbReference type="ARBA" id="ARBA00022553"/>
    </source>
</evidence>
<sequence length="225" mass="24731">MLVVDRESKAEMRVVVAEDEIILREGLCSLLAQEGFDVVAQADTADGLLAAVRDKNPDLALVDIRMPPRHSTEGIDAAKIIQQEFPRTAILVLSAHIDAQHAKELLRSGRPVGYLLKSRVASKSVLLDAIRRVADGESVLDSTFVQELVSGARHNDPLETLTRREHEVLMLMAEGLSNAGIARRLVVAETTVEKHIGNILAKLNLIDGEDTHRRVAAVLRYLEAR</sequence>
<dbReference type="GO" id="GO:0003677">
    <property type="term" value="F:DNA binding"/>
    <property type="evidence" value="ECO:0007669"/>
    <property type="project" value="UniProtKB-KW"/>
</dbReference>
<dbReference type="SMART" id="SM00421">
    <property type="entry name" value="HTH_LUXR"/>
    <property type="match status" value="1"/>
</dbReference>
<dbReference type="PROSITE" id="PS50110">
    <property type="entry name" value="RESPONSE_REGULATORY"/>
    <property type="match status" value="1"/>
</dbReference>
<evidence type="ECO:0000313" key="8">
    <source>
        <dbReference type="EMBL" id="AWT54419.1"/>
    </source>
</evidence>
<dbReference type="CDD" id="cd17535">
    <property type="entry name" value="REC_NarL-like"/>
    <property type="match status" value="1"/>
</dbReference>
<keyword evidence="1 5" id="KW-0597">Phosphoprotein</keyword>
<dbReference type="InterPro" id="IPR039420">
    <property type="entry name" value="WalR-like"/>
</dbReference>
<dbReference type="Gene3D" id="1.10.10.10">
    <property type="entry name" value="Winged helix-like DNA-binding domain superfamily/Winged helix DNA-binding domain"/>
    <property type="match status" value="1"/>
</dbReference>
<evidence type="ECO:0000256" key="5">
    <source>
        <dbReference type="PROSITE-ProRule" id="PRU00169"/>
    </source>
</evidence>
<dbReference type="InterPro" id="IPR001789">
    <property type="entry name" value="Sig_transdc_resp-reg_receiver"/>
</dbReference>
<keyword evidence="3" id="KW-0238">DNA-binding</keyword>
<evidence type="ECO:0000256" key="2">
    <source>
        <dbReference type="ARBA" id="ARBA00023015"/>
    </source>
</evidence>
<keyword evidence="4" id="KW-0804">Transcription</keyword>
<dbReference type="SMART" id="SM00448">
    <property type="entry name" value="REC"/>
    <property type="match status" value="1"/>
</dbReference>
<evidence type="ECO:0000259" key="6">
    <source>
        <dbReference type="PROSITE" id="PS50043"/>
    </source>
</evidence>